<dbReference type="Gene3D" id="3.10.580.10">
    <property type="entry name" value="CBS-domain"/>
    <property type="match status" value="1"/>
</dbReference>
<gene>
    <name evidence="4" type="ORF">SAMN04488052_11131</name>
</gene>
<dbReference type="Proteomes" id="UP000199657">
    <property type="component" value="Unassembled WGS sequence"/>
</dbReference>
<proteinExistence type="predicted"/>
<feature type="domain" description="CBS" evidence="3">
    <location>
        <begin position="13"/>
        <end position="70"/>
    </location>
</feature>
<dbReference type="SMART" id="SM00116">
    <property type="entry name" value="CBS"/>
    <property type="match status" value="2"/>
</dbReference>
<dbReference type="Pfam" id="PF00571">
    <property type="entry name" value="CBS"/>
    <property type="match status" value="2"/>
</dbReference>
<evidence type="ECO:0000259" key="3">
    <source>
        <dbReference type="PROSITE" id="PS51371"/>
    </source>
</evidence>
<dbReference type="PANTHER" id="PTHR43080">
    <property type="entry name" value="CBS DOMAIN-CONTAINING PROTEIN CBSX3, MITOCHONDRIAL"/>
    <property type="match status" value="1"/>
</dbReference>
<evidence type="ECO:0000256" key="1">
    <source>
        <dbReference type="ARBA" id="ARBA00023122"/>
    </source>
</evidence>
<evidence type="ECO:0000256" key="2">
    <source>
        <dbReference type="PROSITE-ProRule" id="PRU00703"/>
    </source>
</evidence>
<dbReference type="SUPFAM" id="SSF54631">
    <property type="entry name" value="CBS-domain pair"/>
    <property type="match status" value="1"/>
</dbReference>
<protein>
    <submittedName>
        <fullName evidence="4">CBS domain-containing protein</fullName>
    </submittedName>
</protein>
<evidence type="ECO:0000313" key="4">
    <source>
        <dbReference type="EMBL" id="SEP12724.1"/>
    </source>
</evidence>
<feature type="domain" description="CBS" evidence="3">
    <location>
        <begin position="86"/>
        <end position="140"/>
    </location>
</feature>
<name>A0A1H8VBT3_9GAMM</name>
<dbReference type="InterPro" id="IPR000644">
    <property type="entry name" value="CBS_dom"/>
</dbReference>
<accession>A0A1H8VBT3</accession>
<keyword evidence="5" id="KW-1185">Reference proteome</keyword>
<dbReference type="InterPro" id="IPR046342">
    <property type="entry name" value="CBS_dom_sf"/>
</dbReference>
<dbReference type="InterPro" id="IPR051257">
    <property type="entry name" value="Diverse_CBS-Domain"/>
</dbReference>
<dbReference type="PROSITE" id="PS51371">
    <property type="entry name" value="CBS"/>
    <property type="match status" value="2"/>
</dbReference>
<reference evidence="4 5" key="1">
    <citation type="submission" date="2016-10" db="EMBL/GenBank/DDBJ databases">
        <authorList>
            <person name="de Groot N.N."/>
        </authorList>
    </citation>
    <scope>NUCLEOTIDE SEQUENCE [LARGE SCALE GENOMIC DNA]</scope>
    <source>
        <strain evidence="4 5">CGMCC 1.6291</strain>
    </source>
</reference>
<dbReference type="AlphaFoldDB" id="A0A1H8VBT3"/>
<organism evidence="4 5">
    <name type="scientific">Aquisalimonas asiatica</name>
    <dbReference type="NCBI Taxonomy" id="406100"/>
    <lineage>
        <taxon>Bacteria</taxon>
        <taxon>Pseudomonadati</taxon>
        <taxon>Pseudomonadota</taxon>
        <taxon>Gammaproteobacteria</taxon>
        <taxon>Chromatiales</taxon>
        <taxon>Ectothiorhodospiraceae</taxon>
        <taxon>Aquisalimonas</taxon>
    </lineage>
</organism>
<keyword evidence="1 2" id="KW-0129">CBS domain</keyword>
<dbReference type="EMBL" id="FOEG01000011">
    <property type="protein sequence ID" value="SEP12724.1"/>
    <property type="molecule type" value="Genomic_DNA"/>
</dbReference>
<dbReference type="OrthoDB" id="9790355at2"/>
<sequence>MYEFVQYTAADVMTSRPVTVQPEATVGDAQALFEQHGFNGMPVTDGGGALVGFVTKMDVLRAFTLRPDYIVPPYNLIMRDTVDRIMTRDPVSVAPDCPLTRVLQRLVQLGVKSLPVMDADQLVGVVAREDVLGALRKATA</sequence>
<dbReference type="RefSeq" id="WP_091645871.1">
    <property type="nucleotide sequence ID" value="NZ_FOEG01000011.1"/>
</dbReference>
<dbReference type="STRING" id="406100.SAMN04488052_11131"/>
<evidence type="ECO:0000313" key="5">
    <source>
        <dbReference type="Proteomes" id="UP000199657"/>
    </source>
</evidence>
<dbReference type="PANTHER" id="PTHR43080:SF2">
    <property type="entry name" value="CBS DOMAIN-CONTAINING PROTEIN"/>
    <property type="match status" value="1"/>
</dbReference>